<proteinExistence type="predicted"/>
<reference evidence="1" key="2">
    <citation type="submission" date="2023-01" db="EMBL/GenBank/DDBJ databases">
        <authorList>
            <person name="Petersen C."/>
        </authorList>
    </citation>
    <scope>NUCLEOTIDE SEQUENCE</scope>
    <source>
        <strain evidence="1">IBT 12815</strain>
    </source>
</reference>
<comment type="caution">
    <text evidence="1">The sequence shown here is derived from an EMBL/GenBank/DDBJ whole genome shotgun (WGS) entry which is preliminary data.</text>
</comment>
<sequence>MSGPNLHNTLFRPPIIQIVRARGSHSTRPSDLESIQDLTGRYLIILAEYVAEYAANAYPYDPEDGGWRMKDGPGE</sequence>
<gene>
    <name evidence="1" type="ORF">N7537_010566</name>
</gene>
<reference evidence="1" key="1">
    <citation type="journal article" date="2023" name="IMA Fungus">
        <title>Comparative genomic study of the Penicillium genus elucidates a diverse pangenome and 15 lateral gene transfer events.</title>
        <authorList>
            <person name="Petersen C."/>
            <person name="Sorensen T."/>
            <person name="Nielsen M.R."/>
            <person name="Sondergaard T.E."/>
            <person name="Sorensen J.L."/>
            <person name="Fitzpatrick D.A."/>
            <person name="Frisvad J.C."/>
            <person name="Nielsen K.L."/>
        </authorList>
    </citation>
    <scope>NUCLEOTIDE SEQUENCE</scope>
    <source>
        <strain evidence="1">IBT 12815</strain>
    </source>
</reference>
<dbReference type="CDD" id="cd00076">
    <property type="entry name" value="HFD_SF"/>
    <property type="match status" value="1"/>
</dbReference>
<evidence type="ECO:0000313" key="1">
    <source>
        <dbReference type="EMBL" id="KAJ5593662.1"/>
    </source>
</evidence>
<dbReference type="Proteomes" id="UP001213799">
    <property type="component" value="Unassembled WGS sequence"/>
</dbReference>
<dbReference type="RefSeq" id="XP_056750288.1">
    <property type="nucleotide sequence ID" value="XM_056901620.1"/>
</dbReference>
<name>A0AAD6DV54_9EURO</name>
<keyword evidence="2" id="KW-1185">Reference proteome</keyword>
<protein>
    <submittedName>
        <fullName evidence="1">Uncharacterized protein</fullName>
    </submittedName>
</protein>
<dbReference type="AlphaFoldDB" id="A0AAD6DV54"/>
<dbReference type="GO" id="GO:0046982">
    <property type="term" value="F:protein heterodimerization activity"/>
    <property type="evidence" value="ECO:0007669"/>
    <property type="project" value="InterPro"/>
</dbReference>
<dbReference type="Gene3D" id="1.10.20.10">
    <property type="entry name" value="Histone, subunit A"/>
    <property type="match status" value="1"/>
</dbReference>
<accession>A0AAD6DV54</accession>
<dbReference type="EMBL" id="JAQJAE010000005">
    <property type="protein sequence ID" value="KAJ5593662.1"/>
    <property type="molecule type" value="Genomic_DNA"/>
</dbReference>
<evidence type="ECO:0000313" key="2">
    <source>
        <dbReference type="Proteomes" id="UP001213799"/>
    </source>
</evidence>
<dbReference type="InterPro" id="IPR009072">
    <property type="entry name" value="Histone-fold"/>
</dbReference>
<dbReference type="GeneID" id="81591862"/>
<organism evidence="1 2">
    <name type="scientific">Penicillium hordei</name>
    <dbReference type="NCBI Taxonomy" id="40994"/>
    <lineage>
        <taxon>Eukaryota</taxon>
        <taxon>Fungi</taxon>
        <taxon>Dikarya</taxon>
        <taxon>Ascomycota</taxon>
        <taxon>Pezizomycotina</taxon>
        <taxon>Eurotiomycetes</taxon>
        <taxon>Eurotiomycetidae</taxon>
        <taxon>Eurotiales</taxon>
        <taxon>Aspergillaceae</taxon>
        <taxon>Penicillium</taxon>
    </lineage>
</organism>